<keyword evidence="2" id="KW-1185">Reference proteome</keyword>
<protein>
    <submittedName>
        <fullName evidence="1">Uncharacterized protein</fullName>
    </submittedName>
</protein>
<evidence type="ECO:0000313" key="2">
    <source>
        <dbReference type="Proteomes" id="UP001060085"/>
    </source>
</evidence>
<dbReference type="EMBL" id="CM044701">
    <property type="protein sequence ID" value="KAI5681863.1"/>
    <property type="molecule type" value="Genomic_DNA"/>
</dbReference>
<reference evidence="2" key="1">
    <citation type="journal article" date="2023" name="Nat. Plants">
        <title>Single-cell RNA sequencing provides a high-resolution roadmap for understanding the multicellular compartmentation of specialized metabolism.</title>
        <authorList>
            <person name="Sun S."/>
            <person name="Shen X."/>
            <person name="Li Y."/>
            <person name="Li Y."/>
            <person name="Wang S."/>
            <person name="Li R."/>
            <person name="Zhang H."/>
            <person name="Shen G."/>
            <person name="Guo B."/>
            <person name="Wei J."/>
            <person name="Xu J."/>
            <person name="St-Pierre B."/>
            <person name="Chen S."/>
            <person name="Sun C."/>
        </authorList>
    </citation>
    <scope>NUCLEOTIDE SEQUENCE [LARGE SCALE GENOMIC DNA]</scope>
</reference>
<name>A0ACC0CA53_CATRO</name>
<evidence type="ECO:0000313" key="1">
    <source>
        <dbReference type="EMBL" id="KAI5681863.1"/>
    </source>
</evidence>
<organism evidence="1 2">
    <name type="scientific">Catharanthus roseus</name>
    <name type="common">Madagascar periwinkle</name>
    <name type="synonym">Vinca rosea</name>
    <dbReference type="NCBI Taxonomy" id="4058"/>
    <lineage>
        <taxon>Eukaryota</taxon>
        <taxon>Viridiplantae</taxon>
        <taxon>Streptophyta</taxon>
        <taxon>Embryophyta</taxon>
        <taxon>Tracheophyta</taxon>
        <taxon>Spermatophyta</taxon>
        <taxon>Magnoliopsida</taxon>
        <taxon>eudicotyledons</taxon>
        <taxon>Gunneridae</taxon>
        <taxon>Pentapetalae</taxon>
        <taxon>asterids</taxon>
        <taxon>lamiids</taxon>
        <taxon>Gentianales</taxon>
        <taxon>Apocynaceae</taxon>
        <taxon>Rauvolfioideae</taxon>
        <taxon>Vinceae</taxon>
        <taxon>Catharanthinae</taxon>
        <taxon>Catharanthus</taxon>
    </lineage>
</organism>
<comment type="caution">
    <text evidence="1">The sequence shown here is derived from an EMBL/GenBank/DDBJ whole genome shotgun (WGS) entry which is preliminary data.</text>
</comment>
<dbReference type="Proteomes" id="UP001060085">
    <property type="component" value="Linkage Group LG01"/>
</dbReference>
<sequence length="108" mass="12113">MGCTISAQKIYNVVAKIKKDRMQRNCEDSNVLSDIVVAHPTSIQMMRTWPHVHSGTGNDKKKTKQSENDENKSRQQNVALTAQGSKGMVRQRPTADGRPRPTIGGRFY</sequence>
<accession>A0ACC0CA53</accession>
<gene>
    <name evidence="1" type="ORF">M9H77_03091</name>
</gene>
<proteinExistence type="predicted"/>